<dbReference type="Proteomes" id="UP000029074">
    <property type="component" value="Unassembled WGS sequence"/>
</dbReference>
<protein>
    <submittedName>
        <fullName evidence="1">Uncharacterized protein</fullName>
    </submittedName>
</protein>
<keyword evidence="4" id="KW-1185">Reference proteome</keyword>
<evidence type="ECO:0000313" key="2">
    <source>
        <dbReference type="EMBL" id="KFI59685.1"/>
    </source>
</evidence>
<gene>
    <name evidence="2" type="ORF">BGLCM_0355</name>
    <name evidence="1" type="ORF">BIFGAL_03773</name>
</gene>
<dbReference type="AlphaFoldDB" id="D1NV89"/>
<dbReference type="Proteomes" id="UP000003656">
    <property type="component" value="Unassembled WGS sequence"/>
</dbReference>
<evidence type="ECO:0000313" key="4">
    <source>
        <dbReference type="Proteomes" id="UP000029074"/>
    </source>
</evidence>
<accession>D1NV89</accession>
<name>D1NV89_9BIFI</name>
<organism evidence="1 3">
    <name type="scientific">Bifidobacterium gallicum DSM 20093 = LMG 11596</name>
    <dbReference type="NCBI Taxonomy" id="561180"/>
    <lineage>
        <taxon>Bacteria</taxon>
        <taxon>Bacillati</taxon>
        <taxon>Actinomycetota</taxon>
        <taxon>Actinomycetes</taxon>
        <taxon>Bifidobacteriales</taxon>
        <taxon>Bifidobacteriaceae</taxon>
        <taxon>Bifidobacterium</taxon>
    </lineage>
</organism>
<dbReference type="RefSeq" id="WP_006295229.1">
    <property type="nucleotide sequence ID" value="NZ_ABXB03000003.1"/>
</dbReference>
<dbReference type="EMBL" id="ABXB03000003">
    <property type="protein sequence ID" value="EFA22740.1"/>
    <property type="molecule type" value="Genomic_DNA"/>
</dbReference>
<comment type="caution">
    <text evidence="1">The sequence shown here is derived from an EMBL/GenBank/DDBJ whole genome shotgun (WGS) entry which is preliminary data.</text>
</comment>
<sequence length="65" mass="7682">MGRNERPLLHWYPKGVRAKQQTTSGRYLSESERLYVQVTLGMMDEHVRIREHARATTRPSQRLSD</sequence>
<dbReference type="STRING" id="561180.BIFGAL_03773"/>
<dbReference type="EMBL" id="JGYW01000002">
    <property type="protein sequence ID" value="KFI59685.1"/>
    <property type="molecule type" value="Genomic_DNA"/>
</dbReference>
<evidence type="ECO:0000313" key="1">
    <source>
        <dbReference type="EMBL" id="EFA22740.1"/>
    </source>
</evidence>
<reference evidence="2 4" key="2">
    <citation type="submission" date="2014-03" db="EMBL/GenBank/DDBJ databases">
        <title>Genomics of Bifidobacteria.</title>
        <authorList>
            <person name="Ventura M."/>
            <person name="Milani C."/>
            <person name="Lugli G.A."/>
        </authorList>
    </citation>
    <scope>NUCLEOTIDE SEQUENCE [LARGE SCALE GENOMIC DNA]</scope>
    <source>
        <strain evidence="2 4">LMG 11596</strain>
    </source>
</reference>
<evidence type="ECO:0000313" key="3">
    <source>
        <dbReference type="Proteomes" id="UP000003656"/>
    </source>
</evidence>
<reference evidence="1 3" key="1">
    <citation type="submission" date="2009-11" db="EMBL/GenBank/DDBJ databases">
        <authorList>
            <person name="Weinstock G."/>
            <person name="Sodergren E."/>
            <person name="Clifton S."/>
            <person name="Fulton L."/>
            <person name="Fulton B."/>
            <person name="Courtney L."/>
            <person name="Fronick C."/>
            <person name="Harrison M."/>
            <person name="Strong C."/>
            <person name="Farmer C."/>
            <person name="Delahaunty K."/>
            <person name="Markovic C."/>
            <person name="Hall O."/>
            <person name="Minx P."/>
            <person name="Tomlinson C."/>
            <person name="Mitreva M."/>
            <person name="Nelson J."/>
            <person name="Hou S."/>
            <person name="Wollam A."/>
            <person name="Pepin K.H."/>
            <person name="Johnson M."/>
            <person name="Bhonagiri V."/>
            <person name="Nash W.E."/>
            <person name="Warren W."/>
            <person name="Chinwalla A."/>
            <person name="Mardis E.R."/>
            <person name="Wilson R.K."/>
        </authorList>
    </citation>
    <scope>NUCLEOTIDE SEQUENCE [LARGE SCALE GENOMIC DNA]</scope>
    <source>
        <strain evidence="1 3">DSM 20093</strain>
    </source>
</reference>
<proteinExistence type="predicted"/>